<evidence type="ECO:0008006" key="3">
    <source>
        <dbReference type="Google" id="ProtNLM"/>
    </source>
</evidence>
<protein>
    <recommendedName>
        <fullName evidence="3">DUF4292 domain-containing protein</fullName>
    </recommendedName>
</protein>
<name>A0ABW8SZW5_9BACT</name>
<evidence type="ECO:0000313" key="1">
    <source>
        <dbReference type="EMBL" id="MFL0206814.1"/>
    </source>
</evidence>
<sequence>MMKFSLAFIVSVTFLLSCTTIKDGESWKMRAEDKTIGLTLLWNLPEEKLKEMLPPNQMPRIQNGKGVLMVFLCSTDRYSVGQKNYGQLGVAHLIIPLKDAISLPETIGLKNQAIITGLKKKGFPARFGDIKLQLEEVGDSVRVKGDLILATGEMHFSGIAENKKGNLVSLKNTTLLGVDLQKDVLSGPEYYNPIAFKSITIKQSGENWIEKYNLNSAPDRIWVNVDFGVDFKYTASRATHFATPAVK</sequence>
<gene>
    <name evidence="1" type="ORF">V7S74_08675</name>
</gene>
<accession>A0ABW8SZW5</accession>
<organism evidence="1 2">
    <name type="scientific">Aquirufa novilacunae</name>
    <dbReference type="NCBI Taxonomy" id="3139305"/>
    <lineage>
        <taxon>Bacteria</taxon>
        <taxon>Pseudomonadati</taxon>
        <taxon>Bacteroidota</taxon>
        <taxon>Cytophagia</taxon>
        <taxon>Cytophagales</taxon>
        <taxon>Flectobacillaceae</taxon>
        <taxon>Aquirufa</taxon>
    </lineage>
</organism>
<proteinExistence type="predicted"/>
<reference evidence="1 2" key="1">
    <citation type="submission" date="2024-07" db="EMBL/GenBank/DDBJ databases">
        <authorList>
            <person name="Pitt A."/>
            <person name="Hahn M.W."/>
        </authorList>
    </citation>
    <scope>NUCLEOTIDE SEQUENCE [LARGE SCALE GENOMIC DNA]</scope>
    <source>
        <strain evidence="1 2">2-AUSEE-184A6</strain>
    </source>
</reference>
<dbReference type="PROSITE" id="PS51257">
    <property type="entry name" value="PROKAR_LIPOPROTEIN"/>
    <property type="match status" value="1"/>
</dbReference>
<dbReference type="Proteomes" id="UP001623559">
    <property type="component" value="Unassembled WGS sequence"/>
</dbReference>
<evidence type="ECO:0000313" key="2">
    <source>
        <dbReference type="Proteomes" id="UP001623559"/>
    </source>
</evidence>
<dbReference type="EMBL" id="JBEWZG010000003">
    <property type="protein sequence ID" value="MFL0206814.1"/>
    <property type="molecule type" value="Genomic_DNA"/>
</dbReference>
<comment type="caution">
    <text evidence="1">The sequence shown here is derived from an EMBL/GenBank/DDBJ whole genome shotgun (WGS) entry which is preliminary data.</text>
</comment>
<dbReference type="RefSeq" id="WP_406778361.1">
    <property type="nucleotide sequence ID" value="NZ_JBEWZG010000003.1"/>
</dbReference>